<keyword evidence="3 8" id="KW-0479">Metal-binding</keyword>
<dbReference type="GO" id="GO:0020037">
    <property type="term" value="F:heme binding"/>
    <property type="evidence" value="ECO:0007669"/>
    <property type="project" value="InterPro"/>
</dbReference>
<dbReference type="GO" id="GO:0016705">
    <property type="term" value="F:oxidoreductase activity, acting on paired donors, with incorporation or reduction of molecular oxygen"/>
    <property type="evidence" value="ECO:0007669"/>
    <property type="project" value="InterPro"/>
</dbReference>
<evidence type="ECO:0000256" key="8">
    <source>
        <dbReference type="RuleBase" id="RU000461"/>
    </source>
</evidence>
<evidence type="ECO:0000313" key="10">
    <source>
        <dbReference type="Proteomes" id="UP000193061"/>
    </source>
</evidence>
<proteinExistence type="inferred from homology"/>
<accession>A0A1X6ZTS4</accession>
<dbReference type="GO" id="GO:0004497">
    <property type="term" value="F:monooxygenase activity"/>
    <property type="evidence" value="ECO:0007669"/>
    <property type="project" value="UniProtKB-KW"/>
</dbReference>
<dbReference type="Proteomes" id="UP000193061">
    <property type="component" value="Unassembled WGS sequence"/>
</dbReference>
<evidence type="ECO:0000256" key="4">
    <source>
        <dbReference type="ARBA" id="ARBA00023002"/>
    </source>
</evidence>
<keyword evidence="4 8" id="KW-0560">Oxidoreductase</keyword>
<evidence type="ECO:0000256" key="6">
    <source>
        <dbReference type="ARBA" id="ARBA00023033"/>
    </source>
</evidence>
<dbReference type="PRINTS" id="PR00385">
    <property type="entry name" value="P450"/>
</dbReference>
<dbReference type="PANTHER" id="PTHR46696">
    <property type="entry name" value="P450, PUTATIVE (EUROFUNG)-RELATED"/>
    <property type="match status" value="1"/>
</dbReference>
<dbReference type="PRINTS" id="PR00359">
    <property type="entry name" value="BP450"/>
</dbReference>
<protein>
    <submittedName>
        <fullName evidence="9">Biotin biosynthesis cytochrome P450</fullName>
        <ecNumber evidence="9">1.14.15.12</ecNumber>
    </submittedName>
</protein>
<comment type="similarity">
    <text evidence="1 8">Belongs to the cytochrome P450 family.</text>
</comment>
<evidence type="ECO:0000256" key="7">
    <source>
        <dbReference type="ARBA" id="ARBA00043906"/>
    </source>
</evidence>
<dbReference type="EMBL" id="FWFX01000011">
    <property type="protein sequence ID" value="SLN60789.1"/>
    <property type="molecule type" value="Genomic_DNA"/>
</dbReference>
<dbReference type="InterPro" id="IPR002397">
    <property type="entry name" value="Cyt_P450_B"/>
</dbReference>
<sequence length="401" mass="45986">MKASEIMSLSIQQYPYETYKQQREIAPLAWDDSVNAWAAYKFADISKVLKSKEFSAERVSRARHRYKPEFQPVFDIIARIMIQVDDPVHRHLRDATHAAFTRTAVVEYEADIRERCKRLLKPGLERGEIEFMSEFSVPLPLLVIAKIVGVPSEDLQQIKEWCDAYSWIILKFYTHIDDADLEVRSKQVMDFVHYLDEKVEAALKSPKEDLLSSLALAARDQGILTREQVTANLMILLNAGNETTTCVLGNGVRLLLEHPDQRQLLKDDPSLIPNAIEEIMRFETPVTISGRIATTDLELGGQTIHQEELVLMFLASGNRDPERFENPDKFDVTRTRNHHLSFGTGTHLCAGIQLARFEAKVAFEFLLPYLDRFELLETTVTWADNLNLRGPKHMNLRIHKA</sequence>
<dbReference type="SUPFAM" id="SSF48264">
    <property type="entry name" value="Cytochrome P450"/>
    <property type="match status" value="1"/>
</dbReference>
<keyword evidence="6 8" id="KW-0503">Monooxygenase</keyword>
<dbReference type="AlphaFoldDB" id="A0A1X6ZTS4"/>
<dbReference type="FunFam" id="1.10.630.10:FF:000018">
    <property type="entry name" value="Cytochrome P450 monooxygenase"/>
    <property type="match status" value="1"/>
</dbReference>
<dbReference type="OrthoDB" id="9801155at2"/>
<dbReference type="RefSeq" id="WP_143534485.1">
    <property type="nucleotide sequence ID" value="NZ_FWFX01000011.1"/>
</dbReference>
<reference evidence="9 10" key="1">
    <citation type="submission" date="2017-03" db="EMBL/GenBank/DDBJ databases">
        <authorList>
            <person name="Afonso C.L."/>
            <person name="Miller P.J."/>
            <person name="Scott M.A."/>
            <person name="Spackman E."/>
            <person name="Goraichik I."/>
            <person name="Dimitrov K.M."/>
            <person name="Suarez D.L."/>
            <person name="Swayne D.E."/>
        </authorList>
    </citation>
    <scope>NUCLEOTIDE SEQUENCE [LARGE SCALE GENOMIC DNA]</scope>
    <source>
        <strain evidence="9 10">CECT 7450</strain>
    </source>
</reference>
<evidence type="ECO:0000256" key="5">
    <source>
        <dbReference type="ARBA" id="ARBA00023004"/>
    </source>
</evidence>
<keyword evidence="10" id="KW-1185">Reference proteome</keyword>
<keyword evidence="2 8" id="KW-0349">Heme</keyword>
<gene>
    <name evidence="9" type="primary">bioI</name>
    <name evidence="9" type="ORF">ROA7450_03126</name>
</gene>
<dbReference type="GO" id="GO:0005506">
    <property type="term" value="F:iron ion binding"/>
    <property type="evidence" value="ECO:0007669"/>
    <property type="project" value="InterPro"/>
</dbReference>
<evidence type="ECO:0000256" key="1">
    <source>
        <dbReference type="ARBA" id="ARBA00010617"/>
    </source>
</evidence>
<name>A0A1X6ZTS4_9RHOB</name>
<dbReference type="CDD" id="cd20625">
    <property type="entry name" value="CYP164-like"/>
    <property type="match status" value="1"/>
</dbReference>
<dbReference type="InterPro" id="IPR001128">
    <property type="entry name" value="Cyt_P450"/>
</dbReference>
<dbReference type="Pfam" id="PF00067">
    <property type="entry name" value="p450"/>
    <property type="match status" value="1"/>
</dbReference>
<dbReference type="InterPro" id="IPR017972">
    <property type="entry name" value="Cyt_P450_CS"/>
</dbReference>
<evidence type="ECO:0000256" key="2">
    <source>
        <dbReference type="ARBA" id="ARBA00022617"/>
    </source>
</evidence>
<evidence type="ECO:0000256" key="3">
    <source>
        <dbReference type="ARBA" id="ARBA00022723"/>
    </source>
</evidence>
<comment type="function">
    <text evidence="7">Cytochromes P450 are a group of heme-thiolate monooxygenases. They oxidize a variety of structurally unrelated compounds, including steroids, fatty acids, and xenobiotics.</text>
</comment>
<keyword evidence="5 8" id="KW-0408">Iron</keyword>
<evidence type="ECO:0000313" key="9">
    <source>
        <dbReference type="EMBL" id="SLN60789.1"/>
    </source>
</evidence>
<dbReference type="InterPro" id="IPR036396">
    <property type="entry name" value="Cyt_P450_sf"/>
</dbReference>
<dbReference type="PROSITE" id="PS00086">
    <property type="entry name" value="CYTOCHROME_P450"/>
    <property type="match status" value="1"/>
</dbReference>
<dbReference type="EC" id="1.14.15.12" evidence="9"/>
<dbReference type="Gene3D" id="1.10.630.10">
    <property type="entry name" value="Cytochrome P450"/>
    <property type="match status" value="1"/>
</dbReference>
<organism evidence="9 10">
    <name type="scientific">Roseovarius albus</name>
    <dbReference type="NCBI Taxonomy" id="1247867"/>
    <lineage>
        <taxon>Bacteria</taxon>
        <taxon>Pseudomonadati</taxon>
        <taxon>Pseudomonadota</taxon>
        <taxon>Alphaproteobacteria</taxon>
        <taxon>Rhodobacterales</taxon>
        <taxon>Roseobacteraceae</taxon>
        <taxon>Roseovarius</taxon>
    </lineage>
</organism>
<dbReference type="PANTHER" id="PTHR46696:SF1">
    <property type="entry name" value="CYTOCHROME P450 YJIB-RELATED"/>
    <property type="match status" value="1"/>
</dbReference>